<keyword evidence="2" id="KW-1133">Transmembrane helix</keyword>
<sequence>DSAVIRRPPSRSTNSFIFTICFLSAYKNICVYVYPVGFVAKTTKKKKEEKKKSLHGLIAKSPRHAFYRGPSSPLVSRAGDDRKGKAQKRIN</sequence>
<evidence type="ECO:0000256" key="2">
    <source>
        <dbReference type="SAM" id="Phobius"/>
    </source>
</evidence>
<feature type="region of interest" description="Disordered" evidence="1">
    <location>
        <begin position="64"/>
        <end position="91"/>
    </location>
</feature>
<dbReference type="AlphaFoldDB" id="A0A199UVJ9"/>
<reference evidence="3 4" key="1">
    <citation type="journal article" date="2016" name="DNA Res.">
        <title>The draft genome of MD-2 pineapple using hybrid error correction of long reads.</title>
        <authorList>
            <person name="Redwan R.M."/>
            <person name="Saidin A."/>
            <person name="Kumar S.V."/>
        </authorList>
    </citation>
    <scope>NUCLEOTIDE SEQUENCE [LARGE SCALE GENOMIC DNA]</scope>
    <source>
        <strain evidence="4">cv. MD2</strain>
        <tissue evidence="3">Leaf</tissue>
    </source>
</reference>
<feature type="transmembrane region" description="Helical" evidence="2">
    <location>
        <begin position="16"/>
        <end position="40"/>
    </location>
</feature>
<keyword evidence="2" id="KW-0472">Membrane</keyword>
<evidence type="ECO:0000256" key="1">
    <source>
        <dbReference type="SAM" id="MobiDB-lite"/>
    </source>
</evidence>
<evidence type="ECO:0000313" key="3">
    <source>
        <dbReference type="EMBL" id="OAY68661.1"/>
    </source>
</evidence>
<feature type="non-terminal residue" evidence="3">
    <location>
        <position position="1"/>
    </location>
</feature>
<evidence type="ECO:0000313" key="4">
    <source>
        <dbReference type="Proteomes" id="UP000092600"/>
    </source>
</evidence>
<accession>A0A199UVJ9</accession>
<gene>
    <name evidence="3" type="ORF">ACMD2_13113</name>
</gene>
<name>A0A199UVJ9_ANACO</name>
<organism evidence="3 4">
    <name type="scientific">Ananas comosus</name>
    <name type="common">Pineapple</name>
    <name type="synonym">Ananas ananas</name>
    <dbReference type="NCBI Taxonomy" id="4615"/>
    <lineage>
        <taxon>Eukaryota</taxon>
        <taxon>Viridiplantae</taxon>
        <taxon>Streptophyta</taxon>
        <taxon>Embryophyta</taxon>
        <taxon>Tracheophyta</taxon>
        <taxon>Spermatophyta</taxon>
        <taxon>Magnoliopsida</taxon>
        <taxon>Liliopsida</taxon>
        <taxon>Poales</taxon>
        <taxon>Bromeliaceae</taxon>
        <taxon>Bromelioideae</taxon>
        <taxon>Ananas</taxon>
    </lineage>
</organism>
<comment type="caution">
    <text evidence="3">The sequence shown here is derived from an EMBL/GenBank/DDBJ whole genome shotgun (WGS) entry which is preliminary data.</text>
</comment>
<feature type="non-terminal residue" evidence="3">
    <location>
        <position position="91"/>
    </location>
</feature>
<protein>
    <submittedName>
        <fullName evidence="3">Uncharacterized protein</fullName>
    </submittedName>
</protein>
<dbReference type="Proteomes" id="UP000092600">
    <property type="component" value="Unassembled WGS sequence"/>
</dbReference>
<keyword evidence="2" id="KW-0812">Transmembrane</keyword>
<proteinExistence type="predicted"/>
<dbReference type="EMBL" id="LSRQ01004810">
    <property type="protein sequence ID" value="OAY68661.1"/>
    <property type="molecule type" value="Genomic_DNA"/>
</dbReference>